<comment type="caution">
    <text evidence="1">The sequence shown here is derived from an EMBL/GenBank/DDBJ whole genome shotgun (WGS) entry which is preliminary data.</text>
</comment>
<organism evidence="1 2">
    <name type="scientific">Streptomyces stelliscabiei</name>
    <dbReference type="NCBI Taxonomy" id="146820"/>
    <lineage>
        <taxon>Bacteria</taxon>
        <taxon>Bacillati</taxon>
        <taxon>Actinomycetota</taxon>
        <taxon>Actinomycetes</taxon>
        <taxon>Kitasatosporales</taxon>
        <taxon>Streptomycetaceae</taxon>
        <taxon>Streptomyces</taxon>
    </lineage>
</organism>
<gene>
    <name evidence="1" type="ORF">H4687_003254</name>
</gene>
<accession>A0A8I0TPS5</accession>
<dbReference type="EMBL" id="JADBGF010000001">
    <property type="protein sequence ID" value="MBE1597125.1"/>
    <property type="molecule type" value="Genomic_DNA"/>
</dbReference>
<sequence length="228" mass="24730">MTDSLYITYTEADMDLIPKGITIPAALAEALAARDTAYDAYGDALIKYDDVLRQDYITAAQARDAANVRAAVLAGSDPDEIPSEVARVTAARGRAVGLVNGLADRVRQCDREIYRQWVAVLPQAESEVSEALGAAEDALRRAEDAFRAARSNHAAMVNTLVYVSLMKRGVVRSQTGAPKYMPGRDEDRIAHARLHMKNLGVGDPDASVEMRRVLDASGNAVTIPMRKD</sequence>
<reference evidence="1 2" key="1">
    <citation type="submission" date="2020-10" db="EMBL/GenBank/DDBJ databases">
        <title>Sequencing the genomes of 1000 actinobacteria strains.</title>
        <authorList>
            <person name="Klenk H.-P."/>
        </authorList>
    </citation>
    <scope>NUCLEOTIDE SEQUENCE [LARGE SCALE GENOMIC DNA]</scope>
    <source>
        <strain evidence="1 2">DSM 41803</strain>
    </source>
</reference>
<name>A0A8I0TPS5_9ACTN</name>
<dbReference type="GeneID" id="86827830"/>
<proteinExistence type="predicted"/>
<dbReference type="Proteomes" id="UP000629287">
    <property type="component" value="Unassembled WGS sequence"/>
</dbReference>
<dbReference type="AlphaFoldDB" id="A0A8I0TPS5"/>
<evidence type="ECO:0000313" key="1">
    <source>
        <dbReference type="EMBL" id="MBE1597125.1"/>
    </source>
</evidence>
<keyword evidence="2" id="KW-1185">Reference proteome</keyword>
<protein>
    <submittedName>
        <fullName evidence="1">Uncharacterized protein YukE</fullName>
    </submittedName>
</protein>
<dbReference type="RefSeq" id="WP_046916286.1">
    <property type="nucleotide sequence ID" value="NZ_JADBGF010000001.1"/>
</dbReference>
<evidence type="ECO:0000313" key="2">
    <source>
        <dbReference type="Proteomes" id="UP000629287"/>
    </source>
</evidence>